<evidence type="ECO:0000313" key="3">
    <source>
        <dbReference type="Proteomes" id="UP000192468"/>
    </source>
</evidence>
<dbReference type="GO" id="GO:0016758">
    <property type="term" value="F:hexosyltransferase activity"/>
    <property type="evidence" value="ECO:0007669"/>
    <property type="project" value="UniProtKB-ARBA"/>
</dbReference>
<dbReference type="STRING" id="1121291.SAMN02745134_00452"/>
<dbReference type="PANTHER" id="PTHR22916">
    <property type="entry name" value="GLYCOSYLTRANSFERASE"/>
    <property type="match status" value="1"/>
</dbReference>
<dbReference type="InterPro" id="IPR001173">
    <property type="entry name" value="Glyco_trans_2-like"/>
</dbReference>
<dbReference type="Pfam" id="PF00535">
    <property type="entry name" value="Glycos_transf_2"/>
    <property type="match status" value="1"/>
</dbReference>
<keyword evidence="2" id="KW-0808">Transferase</keyword>
<feature type="domain" description="Glycosyltransferase 2-like" evidence="1">
    <location>
        <begin position="6"/>
        <end position="135"/>
    </location>
</feature>
<dbReference type="EMBL" id="FWXH01000002">
    <property type="protein sequence ID" value="SMC17889.1"/>
    <property type="molecule type" value="Genomic_DNA"/>
</dbReference>
<dbReference type="AlphaFoldDB" id="A0A1W1X1P5"/>
<dbReference type="SUPFAM" id="SSF53448">
    <property type="entry name" value="Nucleotide-diphospho-sugar transferases"/>
    <property type="match status" value="1"/>
</dbReference>
<proteinExistence type="predicted"/>
<dbReference type="OrthoDB" id="9807674at2"/>
<dbReference type="RefSeq" id="WP_084113639.1">
    <property type="nucleotide sequence ID" value="NZ_FWXH01000002.1"/>
</dbReference>
<dbReference type="PANTHER" id="PTHR22916:SF3">
    <property type="entry name" value="UDP-GLCNAC:BETAGAL BETA-1,3-N-ACETYLGLUCOSAMINYLTRANSFERASE-LIKE PROTEIN 1"/>
    <property type="match status" value="1"/>
</dbReference>
<organism evidence="2 3">
    <name type="scientific">Clostridium acidisoli DSM 12555</name>
    <dbReference type="NCBI Taxonomy" id="1121291"/>
    <lineage>
        <taxon>Bacteria</taxon>
        <taxon>Bacillati</taxon>
        <taxon>Bacillota</taxon>
        <taxon>Clostridia</taxon>
        <taxon>Eubacteriales</taxon>
        <taxon>Clostridiaceae</taxon>
        <taxon>Clostridium</taxon>
    </lineage>
</organism>
<dbReference type="Proteomes" id="UP000192468">
    <property type="component" value="Unassembled WGS sequence"/>
</dbReference>
<dbReference type="Gene3D" id="3.90.550.10">
    <property type="entry name" value="Spore Coat Polysaccharide Biosynthesis Protein SpsA, Chain A"/>
    <property type="match status" value="1"/>
</dbReference>
<accession>A0A1W1X1P5</accession>
<dbReference type="InterPro" id="IPR029044">
    <property type="entry name" value="Nucleotide-diphossugar_trans"/>
</dbReference>
<keyword evidence="3" id="KW-1185">Reference proteome</keyword>
<gene>
    <name evidence="2" type="ORF">SAMN02745134_00452</name>
</gene>
<sequence length="329" mass="38631">MGCKVSVIVPVYNVAKYLEEMLASLYAQTLKEIEFIFVDDCSTDNSLEILYKFEKKDTDRVIIIKSDENQGPGGARNIGLQYASGEYIAFADSDDYVKPEMYECMYKKAVEGNYDLVECGYFSERRNKNMMLWDKSMEGEVSFDNRVKMFLSCGFIVTKLYKHSIIINSQIEFIHKIKLEDVDFLNRLYCRIGKVGIVDKVLYYYRNNTESFSNKGNELKVFDINNIFCQKYISNMKKEKLYKTLRPVIEYIIMGIWFDVFKIYVTKNPKININSFIIIDKEIKQYVPDYDKNIFFVEQAKHDVLKEAFLVNSNDSKRAIAILDKRHME</sequence>
<name>A0A1W1X1P5_9CLOT</name>
<dbReference type="CDD" id="cd00761">
    <property type="entry name" value="Glyco_tranf_GTA_type"/>
    <property type="match status" value="1"/>
</dbReference>
<evidence type="ECO:0000259" key="1">
    <source>
        <dbReference type="Pfam" id="PF00535"/>
    </source>
</evidence>
<evidence type="ECO:0000313" key="2">
    <source>
        <dbReference type="EMBL" id="SMC17889.1"/>
    </source>
</evidence>
<protein>
    <submittedName>
        <fullName evidence="2">Glycosyltransferase involved in cell wall bisynthesis</fullName>
    </submittedName>
</protein>
<reference evidence="2 3" key="1">
    <citation type="submission" date="2017-04" db="EMBL/GenBank/DDBJ databases">
        <authorList>
            <person name="Afonso C.L."/>
            <person name="Miller P.J."/>
            <person name="Scott M.A."/>
            <person name="Spackman E."/>
            <person name="Goraichik I."/>
            <person name="Dimitrov K.M."/>
            <person name="Suarez D.L."/>
            <person name="Swayne D.E."/>
        </authorList>
    </citation>
    <scope>NUCLEOTIDE SEQUENCE [LARGE SCALE GENOMIC DNA]</scope>
    <source>
        <strain evidence="2 3">DSM 12555</strain>
    </source>
</reference>